<dbReference type="InterPro" id="IPR007889">
    <property type="entry name" value="HTH_Psq"/>
</dbReference>
<evidence type="ECO:0000256" key="1">
    <source>
        <dbReference type="ARBA" id="ARBA00004123"/>
    </source>
</evidence>
<organism evidence="7">
    <name type="scientific">Homalodisca liturata</name>
    <dbReference type="NCBI Taxonomy" id="320908"/>
    <lineage>
        <taxon>Eukaryota</taxon>
        <taxon>Metazoa</taxon>
        <taxon>Ecdysozoa</taxon>
        <taxon>Arthropoda</taxon>
        <taxon>Hexapoda</taxon>
        <taxon>Insecta</taxon>
        <taxon>Pterygota</taxon>
        <taxon>Neoptera</taxon>
        <taxon>Paraneoptera</taxon>
        <taxon>Hemiptera</taxon>
        <taxon>Auchenorrhyncha</taxon>
        <taxon>Membracoidea</taxon>
        <taxon>Cicadellidae</taxon>
        <taxon>Cicadellinae</taxon>
        <taxon>Proconiini</taxon>
        <taxon>Homalodisca</taxon>
    </lineage>
</organism>
<keyword evidence="3 4" id="KW-0539">Nucleus</keyword>
<evidence type="ECO:0000259" key="5">
    <source>
        <dbReference type="PROSITE" id="PS50960"/>
    </source>
</evidence>
<dbReference type="Pfam" id="PF04218">
    <property type="entry name" value="CENP-B_N"/>
    <property type="match status" value="1"/>
</dbReference>
<feature type="domain" description="HTH psq-type" evidence="5">
    <location>
        <begin position="1"/>
        <end position="52"/>
    </location>
</feature>
<keyword evidence="2 4" id="KW-0238">DNA-binding</keyword>
<dbReference type="InterPro" id="IPR006600">
    <property type="entry name" value="HTH_CenpB_DNA-bd_dom"/>
</dbReference>
<dbReference type="SMART" id="SM00674">
    <property type="entry name" value="CENPB"/>
    <property type="match status" value="1"/>
</dbReference>
<evidence type="ECO:0000259" key="6">
    <source>
        <dbReference type="PROSITE" id="PS51253"/>
    </source>
</evidence>
<dbReference type="InterPro" id="IPR009057">
    <property type="entry name" value="Homeodomain-like_sf"/>
</dbReference>
<reference evidence="7" key="1">
    <citation type="submission" date="2015-11" db="EMBL/GenBank/DDBJ databases">
        <title>De novo transcriptome assembly of four potential Pierce s Disease insect vectors from Arizona vineyards.</title>
        <authorList>
            <person name="Tassone E.E."/>
        </authorList>
    </citation>
    <scope>NUCLEOTIDE SEQUENCE</scope>
</reference>
<dbReference type="AlphaFoldDB" id="A0A1B6JM95"/>
<dbReference type="Gene3D" id="1.10.10.60">
    <property type="entry name" value="Homeodomain-like"/>
    <property type="match status" value="2"/>
</dbReference>
<evidence type="ECO:0000256" key="2">
    <source>
        <dbReference type="ARBA" id="ARBA00023125"/>
    </source>
</evidence>
<protein>
    <recommendedName>
        <fullName evidence="8">HTH CENPB-type domain-containing protein</fullName>
    </recommendedName>
</protein>
<dbReference type="InterPro" id="IPR004875">
    <property type="entry name" value="DDE_SF_endonuclease_dom"/>
</dbReference>
<dbReference type="PROSITE" id="PS50960">
    <property type="entry name" value="HTH_PSQ"/>
    <property type="match status" value="1"/>
</dbReference>
<dbReference type="GO" id="GO:0005634">
    <property type="term" value="C:nucleus"/>
    <property type="evidence" value="ECO:0007669"/>
    <property type="project" value="UniProtKB-SubCell"/>
</dbReference>
<comment type="subcellular location">
    <subcellularLocation>
        <location evidence="1 4">Nucleus</location>
    </subcellularLocation>
</comment>
<dbReference type="Pfam" id="PF03221">
    <property type="entry name" value="HTH_Tnp_Tc5"/>
    <property type="match status" value="1"/>
</dbReference>
<dbReference type="EMBL" id="GECU01007335">
    <property type="protein sequence ID" value="JAT00372.1"/>
    <property type="molecule type" value="Transcribed_RNA"/>
</dbReference>
<dbReference type="PROSITE" id="PS51253">
    <property type="entry name" value="HTH_CENPB"/>
    <property type="match status" value="1"/>
</dbReference>
<evidence type="ECO:0000313" key="7">
    <source>
        <dbReference type="EMBL" id="JAT00372.1"/>
    </source>
</evidence>
<dbReference type="PANTHER" id="PTHR19303">
    <property type="entry name" value="TRANSPOSON"/>
    <property type="match status" value="1"/>
</dbReference>
<dbReference type="SUPFAM" id="SSF46689">
    <property type="entry name" value="Homeodomain-like"/>
    <property type="match status" value="2"/>
</dbReference>
<feature type="DNA-binding region" description="H-T-H motif" evidence="4">
    <location>
        <begin position="28"/>
        <end position="48"/>
    </location>
</feature>
<name>A0A1B6JM95_9HEMI</name>
<accession>A0A1B6JM95</accession>
<dbReference type="InterPro" id="IPR050863">
    <property type="entry name" value="CenT-Element_Derived"/>
</dbReference>
<gene>
    <name evidence="7" type="ORF">g.51582</name>
</gene>
<evidence type="ECO:0000256" key="3">
    <source>
        <dbReference type="ARBA" id="ARBA00023242"/>
    </source>
</evidence>
<evidence type="ECO:0000256" key="4">
    <source>
        <dbReference type="PROSITE-ProRule" id="PRU00320"/>
    </source>
</evidence>
<sequence length="285" mass="32044">MSEKRKRVVLTINQKLEIIKKLQNGVLKKHLCAEYGIGETTVPDIFKQKDKLLSFAASAETSSAMKKRKAMKLSTYEHLDAALLEWIAQLRSEGTPISGPILAAKAEHFHKLLGLEGMFNASSGWLTRFKQRHGIREISLQGDKLSSDTEAAELFKAEFEEYVAAENLTPDQIYNADESGLFWKCLPTRTLAFERERQVSGHKSSKERYTILCCGNASGEHKLDLVVIGKSKKPRSFKGSRAVNLPVQYFSQKKRDGWTKESSKNGLKNTLSHKLKTILCPKTCP</sequence>
<dbReference type="Pfam" id="PF03184">
    <property type="entry name" value="DDE_1"/>
    <property type="match status" value="1"/>
</dbReference>
<proteinExistence type="predicted"/>
<feature type="domain" description="HTH CENPB-type" evidence="6">
    <location>
        <begin position="67"/>
        <end position="139"/>
    </location>
</feature>
<dbReference type="GO" id="GO:0003677">
    <property type="term" value="F:DNA binding"/>
    <property type="evidence" value="ECO:0007669"/>
    <property type="project" value="UniProtKB-UniRule"/>
</dbReference>
<evidence type="ECO:0008006" key="8">
    <source>
        <dbReference type="Google" id="ProtNLM"/>
    </source>
</evidence>
<dbReference type="PANTHER" id="PTHR19303:SF16">
    <property type="entry name" value="JERKY PROTEIN HOMOLOG-LIKE"/>
    <property type="match status" value="1"/>
</dbReference>